<organism evidence="1 2">
    <name type="scientific">Mesorhizobium dulcispinae</name>
    <dbReference type="NCBI Taxonomy" id="3072316"/>
    <lineage>
        <taxon>Bacteria</taxon>
        <taxon>Pseudomonadati</taxon>
        <taxon>Pseudomonadota</taxon>
        <taxon>Alphaproteobacteria</taxon>
        <taxon>Hyphomicrobiales</taxon>
        <taxon>Phyllobacteriaceae</taxon>
        <taxon>Mesorhizobium</taxon>
    </lineage>
</organism>
<comment type="caution">
    <text evidence="1">The sequence shown here is derived from an EMBL/GenBank/DDBJ whole genome shotgun (WGS) entry which is preliminary data.</text>
</comment>
<proteinExistence type="predicted"/>
<evidence type="ECO:0000313" key="2">
    <source>
        <dbReference type="Proteomes" id="UP001271780"/>
    </source>
</evidence>
<evidence type="ECO:0000313" key="1">
    <source>
        <dbReference type="EMBL" id="MDX8470977.1"/>
    </source>
</evidence>
<dbReference type="RefSeq" id="WP_320315151.1">
    <property type="nucleotide sequence ID" value="NZ_JAVIIX010000001.1"/>
</dbReference>
<name>A0ABU4XBK3_9HYPH</name>
<gene>
    <name evidence="1" type="ORF">RFM27_02680</name>
</gene>
<dbReference type="EMBL" id="JAVIIZ010000001">
    <property type="protein sequence ID" value="MDX8470977.1"/>
    <property type="molecule type" value="Genomic_DNA"/>
</dbReference>
<protein>
    <submittedName>
        <fullName evidence="1">Uncharacterized protein</fullName>
    </submittedName>
</protein>
<sequence length="214" mass="24966">MMALLQHLLPVEREYPTVDSLRRQIGKIAERETASLQTSRNNAHLMRLKTTRSDLRFGIAMFIAAIDREFERRAHDLSYDGRFRWPETDAPGGDGSVGGVQFMDEGMLLRMEYRVGVRNGVSTPVRRQILRRLFEDALPPVFPPDYMRKWGDKGTVQRLRTLAYTIAPLAKNLKRKHDSRNDVAIGEYESDLQWLYDTYYVGRFHFDWPSTRLD</sequence>
<accession>A0ABU4XBK3</accession>
<keyword evidence="2" id="KW-1185">Reference proteome</keyword>
<dbReference type="Proteomes" id="UP001271780">
    <property type="component" value="Unassembled WGS sequence"/>
</dbReference>
<reference evidence="1 2" key="1">
    <citation type="submission" date="2023-08" db="EMBL/GenBank/DDBJ databases">
        <title>Implementing the SeqCode for naming new Mesorhizobium species isolated from Vachellia karroo root nodules.</title>
        <authorList>
            <person name="Van Lill M."/>
        </authorList>
    </citation>
    <scope>NUCLEOTIDE SEQUENCE [LARGE SCALE GENOMIC DNA]</scope>
    <source>
        <strain evidence="1 2">VK23A</strain>
    </source>
</reference>